<dbReference type="RefSeq" id="WP_194020215.1">
    <property type="nucleotide sequence ID" value="NZ_JADEVV010000036.1"/>
</dbReference>
<keyword evidence="5" id="KW-0560">Oxidoreductase</keyword>
<proteinExistence type="inferred from homology"/>
<keyword evidence="3" id="KW-0285">Flavoprotein</keyword>
<reference evidence="7 8" key="1">
    <citation type="submission" date="2020-10" db="EMBL/GenBank/DDBJ databases">
        <authorList>
            <person name="Castelo-Branco R."/>
            <person name="Eusebio N."/>
            <person name="Adriana R."/>
            <person name="Vieira A."/>
            <person name="Brugerolle De Fraissinette N."/>
            <person name="Rezende De Castro R."/>
            <person name="Schneider M.P."/>
            <person name="Vasconcelos V."/>
            <person name="Leao P.N."/>
        </authorList>
    </citation>
    <scope>NUCLEOTIDE SEQUENCE [LARGE SCALE GENOMIC DNA]</scope>
    <source>
        <strain evidence="7 8">LEGE 00031</strain>
    </source>
</reference>
<evidence type="ECO:0000256" key="2">
    <source>
        <dbReference type="ARBA" id="ARBA00005272"/>
    </source>
</evidence>
<comment type="caution">
    <text evidence="7">The sequence shown here is derived from an EMBL/GenBank/DDBJ whole genome shotgun (WGS) entry which is preliminary data.</text>
</comment>
<gene>
    <name evidence="7" type="ORF">IQ217_12680</name>
</gene>
<dbReference type="PROSITE" id="PS00626">
    <property type="entry name" value="RCC1_2"/>
    <property type="match status" value="1"/>
</dbReference>
<dbReference type="Gene3D" id="3.50.50.100">
    <property type="match status" value="1"/>
</dbReference>
<evidence type="ECO:0000259" key="6">
    <source>
        <dbReference type="Pfam" id="PF07992"/>
    </source>
</evidence>
<organism evidence="7 8">
    <name type="scientific">Synechocystis salina LEGE 00031</name>
    <dbReference type="NCBI Taxonomy" id="1828736"/>
    <lineage>
        <taxon>Bacteria</taxon>
        <taxon>Bacillati</taxon>
        <taxon>Cyanobacteriota</taxon>
        <taxon>Cyanophyceae</taxon>
        <taxon>Synechococcales</taxon>
        <taxon>Merismopediaceae</taxon>
        <taxon>Synechocystis</taxon>
    </lineage>
</organism>
<comment type="cofactor">
    <cofactor evidence="1">
        <name>FAD</name>
        <dbReference type="ChEBI" id="CHEBI:57692"/>
    </cofactor>
</comment>
<evidence type="ECO:0000256" key="1">
    <source>
        <dbReference type="ARBA" id="ARBA00001974"/>
    </source>
</evidence>
<dbReference type="EMBL" id="JADEVV010000036">
    <property type="protein sequence ID" value="MBE9254676.1"/>
    <property type="molecule type" value="Genomic_DNA"/>
</dbReference>
<feature type="domain" description="FAD/NAD(P)-binding" evidence="6">
    <location>
        <begin position="4"/>
        <end position="315"/>
    </location>
</feature>
<dbReference type="Proteomes" id="UP000658720">
    <property type="component" value="Unassembled WGS sequence"/>
</dbReference>
<evidence type="ECO:0000313" key="8">
    <source>
        <dbReference type="Proteomes" id="UP000658720"/>
    </source>
</evidence>
<dbReference type="InterPro" id="IPR051169">
    <property type="entry name" value="NADH-Q_oxidoreductase"/>
</dbReference>
<dbReference type="PANTHER" id="PTHR42913:SF9">
    <property type="entry name" value="SLR1591 PROTEIN"/>
    <property type="match status" value="1"/>
</dbReference>
<protein>
    <submittedName>
        <fullName evidence="7">FAD-dependent oxidoreductase</fullName>
    </submittedName>
</protein>
<dbReference type="InterPro" id="IPR023753">
    <property type="entry name" value="FAD/NAD-binding_dom"/>
</dbReference>
<dbReference type="InterPro" id="IPR017584">
    <property type="entry name" value="Pyridine_nucleo_diS_OxRdtase_N"/>
</dbReference>
<comment type="similarity">
    <text evidence="2">Belongs to the NADH dehydrogenase family.</text>
</comment>
<dbReference type="SUPFAM" id="SSF51905">
    <property type="entry name" value="FAD/NAD(P)-binding domain"/>
    <property type="match status" value="2"/>
</dbReference>
<name>A0ABR9VWQ2_9SYNC</name>
<dbReference type="Pfam" id="PF07992">
    <property type="entry name" value="Pyr_redox_2"/>
    <property type="match status" value="1"/>
</dbReference>
<sequence>MAKKLLLVGGGHSHALVLKHWRRHPLAAVDLTLISDVSQTPYSGMLPGHVAGFYSHAESHIDLPRLCASAGVNFGEDKAIAIDPERNLLTTQKRGQWRFDYLSLDIGSTPFIDDIVGAEYGIPAKPVPQFLAAWQALLQNIDQHRPEKFTLAIAGGGAGGVELAFNVQARLAKFFPAIELDVQIWQRGATLLSRHSAQGRKLIEKLLAKRNITVLLNRPVTTIEREFSPDDNQLTCYKLESNDHWRSVNAVFLVTQASPAPWLAQSGLSLDSRGFISVKPTLQSYSHPHIFAAGDVATMVDEPRPKAGVFAVRQGKPLFDNLCRFGLGKDLKPFIPQSQYLSLLGTGDGKAIALWGPWASYCQCWWRLKDYIDRQFMEQF</sequence>
<accession>A0ABR9VWQ2</accession>
<dbReference type="InterPro" id="IPR000408">
    <property type="entry name" value="Reg_chr_condens"/>
</dbReference>
<evidence type="ECO:0000313" key="7">
    <source>
        <dbReference type="EMBL" id="MBE9254676.1"/>
    </source>
</evidence>
<evidence type="ECO:0000256" key="3">
    <source>
        <dbReference type="ARBA" id="ARBA00022630"/>
    </source>
</evidence>
<keyword evidence="4" id="KW-0274">FAD</keyword>
<dbReference type="InterPro" id="IPR036188">
    <property type="entry name" value="FAD/NAD-bd_sf"/>
</dbReference>
<dbReference type="NCBIfam" id="TIGR03169">
    <property type="entry name" value="Nterm_to_SelD"/>
    <property type="match status" value="1"/>
</dbReference>
<dbReference type="PANTHER" id="PTHR42913">
    <property type="entry name" value="APOPTOSIS-INDUCING FACTOR 1"/>
    <property type="match status" value="1"/>
</dbReference>
<evidence type="ECO:0000256" key="4">
    <source>
        <dbReference type="ARBA" id="ARBA00022827"/>
    </source>
</evidence>
<evidence type="ECO:0000256" key="5">
    <source>
        <dbReference type="ARBA" id="ARBA00023002"/>
    </source>
</evidence>
<keyword evidence="8" id="KW-1185">Reference proteome</keyword>